<dbReference type="Proteomes" id="UP001163255">
    <property type="component" value="Chromosome"/>
</dbReference>
<evidence type="ECO:0000313" key="6">
    <source>
        <dbReference type="EMBL" id="UYM17680.1"/>
    </source>
</evidence>
<dbReference type="RefSeq" id="WP_262600348.1">
    <property type="nucleotide sequence ID" value="NZ_CP103300.1"/>
</dbReference>
<keyword evidence="1 4" id="KW-0349">Heme</keyword>
<keyword evidence="2 4" id="KW-0479">Metal-binding</keyword>
<proteinExistence type="predicted"/>
<dbReference type="InterPro" id="IPR051459">
    <property type="entry name" value="Cytochrome_c-type_DH"/>
</dbReference>
<keyword evidence="7" id="KW-1185">Reference proteome</keyword>
<evidence type="ECO:0000256" key="1">
    <source>
        <dbReference type="ARBA" id="ARBA00022617"/>
    </source>
</evidence>
<keyword evidence="3 4" id="KW-0408">Iron</keyword>
<dbReference type="SUPFAM" id="SSF46626">
    <property type="entry name" value="Cytochrome c"/>
    <property type="match status" value="1"/>
</dbReference>
<dbReference type="InterPro" id="IPR036909">
    <property type="entry name" value="Cyt_c-like_dom_sf"/>
</dbReference>
<dbReference type="PANTHER" id="PTHR35008">
    <property type="entry name" value="BLL4482 PROTEIN-RELATED"/>
    <property type="match status" value="1"/>
</dbReference>
<dbReference type="PROSITE" id="PS51007">
    <property type="entry name" value="CYTC"/>
    <property type="match status" value="1"/>
</dbReference>
<feature type="domain" description="Cytochrome c" evidence="5">
    <location>
        <begin position="60"/>
        <end position="152"/>
    </location>
</feature>
<accession>A0ABY6GY13</accession>
<evidence type="ECO:0000256" key="2">
    <source>
        <dbReference type="ARBA" id="ARBA00022723"/>
    </source>
</evidence>
<dbReference type="PANTHER" id="PTHR35008:SF8">
    <property type="entry name" value="ALCOHOL DEHYDROGENASE CYTOCHROME C SUBUNIT"/>
    <property type="match status" value="1"/>
</dbReference>
<sequence>MKPYYSTTLLLITFTISATPPPDHARPLKFGLGKPADPHLIQQLDKDVRPDGQGLPPGSGSVTDGEKVYQQHCITCHGKRGEGGISDKLAGRLPDDHFPFSSPEPPKETIGNYWPYATTLFDYIRRTMPYSSPGSLSDCQVYSVVAYLLYLNDIIEHETVLDKNSLAKIIMPARHRFKNDDRLQFNRAH</sequence>
<evidence type="ECO:0000256" key="3">
    <source>
        <dbReference type="ARBA" id="ARBA00023004"/>
    </source>
</evidence>
<dbReference type="Pfam" id="PF13442">
    <property type="entry name" value="Cytochrome_CBB3"/>
    <property type="match status" value="1"/>
</dbReference>
<dbReference type="EMBL" id="CP103300">
    <property type="protein sequence ID" value="UYM17680.1"/>
    <property type="molecule type" value="Genomic_DNA"/>
</dbReference>
<dbReference type="Gene3D" id="1.10.760.10">
    <property type="entry name" value="Cytochrome c-like domain"/>
    <property type="match status" value="1"/>
</dbReference>
<dbReference type="InterPro" id="IPR009056">
    <property type="entry name" value="Cyt_c-like_dom"/>
</dbReference>
<evidence type="ECO:0000256" key="4">
    <source>
        <dbReference type="PROSITE-ProRule" id="PRU00433"/>
    </source>
</evidence>
<evidence type="ECO:0000313" key="7">
    <source>
        <dbReference type="Proteomes" id="UP001163255"/>
    </source>
</evidence>
<evidence type="ECO:0000259" key="5">
    <source>
        <dbReference type="PROSITE" id="PS51007"/>
    </source>
</evidence>
<organism evidence="6 7">
    <name type="scientific">Endozoicomonas euniceicola</name>
    <dbReference type="NCBI Taxonomy" id="1234143"/>
    <lineage>
        <taxon>Bacteria</taxon>
        <taxon>Pseudomonadati</taxon>
        <taxon>Pseudomonadota</taxon>
        <taxon>Gammaproteobacteria</taxon>
        <taxon>Oceanospirillales</taxon>
        <taxon>Endozoicomonadaceae</taxon>
        <taxon>Endozoicomonas</taxon>
    </lineage>
</organism>
<reference evidence="6" key="1">
    <citation type="submission" date="2022-10" db="EMBL/GenBank/DDBJ databases">
        <title>Completed Genome Sequence of two octocoral isolated bacterium, Endozoicomonas euniceicola EF212T and Endozoicomonas gorgoniicola PS125T.</title>
        <authorList>
            <person name="Chiou Y.-J."/>
            <person name="Chen Y.-H."/>
        </authorList>
    </citation>
    <scope>NUCLEOTIDE SEQUENCE</scope>
    <source>
        <strain evidence="6">EF212</strain>
    </source>
</reference>
<protein>
    <submittedName>
        <fullName evidence="6">Cytochrome c</fullName>
    </submittedName>
</protein>
<gene>
    <name evidence="6" type="ORF">NX720_07175</name>
</gene>
<name>A0ABY6GY13_9GAMM</name>